<feature type="compositionally biased region" description="Polar residues" evidence="1">
    <location>
        <begin position="336"/>
        <end position="345"/>
    </location>
</feature>
<dbReference type="Proteomes" id="UP001558613">
    <property type="component" value="Unassembled WGS sequence"/>
</dbReference>
<keyword evidence="3" id="KW-1185">Reference proteome</keyword>
<organism evidence="2 3">
    <name type="scientific">Cirrhinus molitorella</name>
    <name type="common">mud carp</name>
    <dbReference type="NCBI Taxonomy" id="172907"/>
    <lineage>
        <taxon>Eukaryota</taxon>
        <taxon>Metazoa</taxon>
        <taxon>Chordata</taxon>
        <taxon>Craniata</taxon>
        <taxon>Vertebrata</taxon>
        <taxon>Euteleostomi</taxon>
        <taxon>Actinopterygii</taxon>
        <taxon>Neopterygii</taxon>
        <taxon>Teleostei</taxon>
        <taxon>Ostariophysi</taxon>
        <taxon>Cypriniformes</taxon>
        <taxon>Cyprinidae</taxon>
        <taxon>Labeoninae</taxon>
        <taxon>Labeonini</taxon>
        <taxon>Cirrhinus</taxon>
    </lineage>
</organism>
<evidence type="ECO:0000256" key="1">
    <source>
        <dbReference type="SAM" id="MobiDB-lite"/>
    </source>
</evidence>
<gene>
    <name evidence="2" type="ORF">QQF64_034839</name>
</gene>
<dbReference type="EMBL" id="JAYMGO010000099">
    <property type="protein sequence ID" value="KAL1246793.1"/>
    <property type="molecule type" value="Genomic_DNA"/>
</dbReference>
<proteinExistence type="predicted"/>
<reference evidence="2 3" key="1">
    <citation type="submission" date="2023-09" db="EMBL/GenBank/DDBJ databases">
        <authorList>
            <person name="Wang M."/>
        </authorList>
    </citation>
    <scope>NUCLEOTIDE SEQUENCE [LARGE SCALE GENOMIC DNA]</scope>
    <source>
        <strain evidence="2">GT-2023</strain>
        <tissue evidence="2">Liver</tissue>
    </source>
</reference>
<evidence type="ECO:0000313" key="2">
    <source>
        <dbReference type="EMBL" id="KAL1246793.1"/>
    </source>
</evidence>
<feature type="region of interest" description="Disordered" evidence="1">
    <location>
        <begin position="237"/>
        <end position="257"/>
    </location>
</feature>
<accession>A0ABR3L1Q3</accession>
<feature type="region of interest" description="Disordered" evidence="1">
    <location>
        <begin position="1"/>
        <end position="51"/>
    </location>
</feature>
<protein>
    <submittedName>
        <fullName evidence="2">Uncharacterized protein</fullName>
    </submittedName>
</protein>
<feature type="region of interest" description="Disordered" evidence="1">
    <location>
        <begin position="292"/>
        <end position="345"/>
    </location>
</feature>
<comment type="caution">
    <text evidence="2">The sequence shown here is derived from an EMBL/GenBank/DDBJ whole genome shotgun (WGS) entry which is preliminary data.</text>
</comment>
<feature type="compositionally biased region" description="Basic and acidic residues" evidence="1">
    <location>
        <begin position="309"/>
        <end position="334"/>
    </location>
</feature>
<evidence type="ECO:0000313" key="3">
    <source>
        <dbReference type="Proteomes" id="UP001558613"/>
    </source>
</evidence>
<sequence>MGFGNLPGTSSSPQMSRRPPPWSCGLLTQEKGTSRRKGKEKPALSSKGEALAARSMTVGVAPAGQLPPCERVRMAERSKALRSGRSLPWRRNLPGTSQLLKKNVTSSALQRAVVFDSGERDKQAEGTVKPALSSKALSAPTGQLPPRNVSGWPSGLRRCVQVAVSPGGVGSNPTSDRTLLWLRTTAAVFSTWQNMWSYIRTMSLDGIQGIYLEPHSFSPNVTPSILRWSCGLLTQEKGTSRRKGKEKPALSSKAGGLPGLKGEALAARSMTVGVAPAGQLPPCERVRMAERSKALRSSWGTIVQQRWGRRGEKGEERKEEGEEEREKMKKRESEMCSPSQGFESR</sequence>
<name>A0ABR3L1Q3_9TELE</name>
<feature type="region of interest" description="Disordered" evidence="1">
    <location>
        <begin position="119"/>
        <end position="150"/>
    </location>
</feature>